<sequence length="186" mass="19964">MEPAQQTQERPAARAASVHFERERGVTDVVVTRGMAHVTVRLPDADPAAARLALLQSFAAGSISIFLVKLHPCAISFGVRANLVDACEEHLRAHGADFTLLRDLALVTTIAGAMRDLSGVICHIYETMLEENIGVRQTGDAYNAVLCLVAGEDSERAARALRRRFSLEDAAEDDTGPSEGVGLKAL</sequence>
<dbReference type="SUPFAM" id="SSF55021">
    <property type="entry name" value="ACT-like"/>
    <property type="match status" value="1"/>
</dbReference>
<reference evidence="1" key="1">
    <citation type="submission" date="2020-02" db="EMBL/GenBank/DDBJ databases">
        <authorList>
            <person name="Meier V. D."/>
        </authorList>
    </citation>
    <scope>NUCLEOTIDE SEQUENCE</scope>
    <source>
        <strain evidence="1">AVDCRST_MAG63</strain>
    </source>
</reference>
<dbReference type="InterPro" id="IPR045865">
    <property type="entry name" value="ACT-like_dom_sf"/>
</dbReference>
<gene>
    <name evidence="1" type="ORF">AVDCRST_MAG63-2481</name>
</gene>
<name>A0A6J4IV58_9BACT</name>
<protein>
    <recommendedName>
        <fullName evidence="2">Aspartate kinase</fullName>
    </recommendedName>
</protein>
<evidence type="ECO:0008006" key="2">
    <source>
        <dbReference type="Google" id="ProtNLM"/>
    </source>
</evidence>
<organism evidence="1">
    <name type="scientific">uncultured Armatimonadetes bacterium</name>
    <dbReference type="NCBI Taxonomy" id="157466"/>
    <lineage>
        <taxon>Bacteria</taxon>
        <taxon>Bacillati</taxon>
        <taxon>Armatimonadota</taxon>
        <taxon>environmental samples</taxon>
    </lineage>
</organism>
<evidence type="ECO:0000313" key="1">
    <source>
        <dbReference type="EMBL" id="CAA9260086.1"/>
    </source>
</evidence>
<proteinExistence type="predicted"/>
<dbReference type="Gene3D" id="3.30.2130.10">
    <property type="entry name" value="VC0802-like"/>
    <property type="match status" value="1"/>
</dbReference>
<accession>A0A6J4IV58</accession>
<dbReference type="EMBL" id="CADCTO010000311">
    <property type="protein sequence ID" value="CAA9260086.1"/>
    <property type="molecule type" value="Genomic_DNA"/>
</dbReference>
<dbReference type="AlphaFoldDB" id="A0A6J4IV58"/>